<evidence type="ECO:0000256" key="9">
    <source>
        <dbReference type="SAM" id="MobiDB-lite"/>
    </source>
</evidence>
<reference evidence="11 12" key="2">
    <citation type="journal article" date="2012" name="Open Biol.">
        <title>Characteristics of nucleosomes and linker DNA regions on the genome of the basidiomycete Mixia osmundae revealed by mono- and dinucleosome mapping.</title>
        <authorList>
            <person name="Nishida H."/>
            <person name="Kondo S."/>
            <person name="Matsumoto T."/>
            <person name="Suzuki Y."/>
            <person name="Yoshikawa H."/>
            <person name="Taylor T.D."/>
            <person name="Sugiyama J."/>
        </authorList>
    </citation>
    <scope>NUCLEOTIDE SEQUENCE [LARGE SCALE GENOMIC DNA]</scope>
    <source>
        <strain evidence="12">CBS 9802 / IAM 14324 / JCM 22182 / KY 12970</strain>
    </source>
</reference>
<dbReference type="STRING" id="764103.G7E8U9"/>
<protein>
    <recommendedName>
        <fullName evidence="2">tRNA (guanine(9)-N1)-methyltransferase</fullName>
        <ecNumber evidence="1">2.1.1.221</ecNumber>
    </recommendedName>
    <alternativeName>
        <fullName evidence="7">tRNA methyltransferase 10</fullName>
    </alternativeName>
    <alternativeName>
        <fullName evidence="6">tRNA(m1G9)-methyltransferase</fullName>
    </alternativeName>
</protein>
<name>G7E8U9_MIXOS</name>
<dbReference type="AlphaFoldDB" id="G7E8U9"/>
<evidence type="ECO:0000259" key="10">
    <source>
        <dbReference type="PROSITE" id="PS51675"/>
    </source>
</evidence>
<evidence type="ECO:0000256" key="7">
    <source>
        <dbReference type="ARBA" id="ARBA00032166"/>
    </source>
</evidence>
<organism evidence="11 12">
    <name type="scientific">Mixia osmundae (strain CBS 9802 / IAM 14324 / JCM 22182 / KY 12970)</name>
    <dbReference type="NCBI Taxonomy" id="764103"/>
    <lineage>
        <taxon>Eukaryota</taxon>
        <taxon>Fungi</taxon>
        <taxon>Dikarya</taxon>
        <taxon>Basidiomycota</taxon>
        <taxon>Pucciniomycotina</taxon>
        <taxon>Mixiomycetes</taxon>
        <taxon>Mixiales</taxon>
        <taxon>Mixiaceae</taxon>
        <taxon>Mixia</taxon>
    </lineage>
</organism>
<dbReference type="GO" id="GO:0002939">
    <property type="term" value="P:tRNA N1-guanine methylation"/>
    <property type="evidence" value="ECO:0007669"/>
    <property type="project" value="TreeGrafter"/>
</dbReference>
<feature type="region of interest" description="Disordered" evidence="9">
    <location>
        <begin position="169"/>
        <end position="193"/>
    </location>
</feature>
<comment type="catalytic activity">
    <reaction evidence="8">
        <text>guanosine(9) in tRNA + S-adenosyl-L-methionine = N(1)-methylguanosine(9) in tRNA + S-adenosyl-L-homocysteine + H(+)</text>
        <dbReference type="Rhea" id="RHEA:43156"/>
        <dbReference type="Rhea" id="RHEA-COMP:10367"/>
        <dbReference type="Rhea" id="RHEA-COMP:10368"/>
        <dbReference type="ChEBI" id="CHEBI:15378"/>
        <dbReference type="ChEBI" id="CHEBI:57856"/>
        <dbReference type="ChEBI" id="CHEBI:59789"/>
        <dbReference type="ChEBI" id="CHEBI:73542"/>
        <dbReference type="ChEBI" id="CHEBI:74269"/>
        <dbReference type="EC" id="2.1.1.221"/>
    </reaction>
</comment>
<keyword evidence="5" id="KW-0949">S-adenosyl-L-methionine</keyword>
<dbReference type="CDD" id="cd18089">
    <property type="entry name" value="SPOUT_Trm10-like"/>
    <property type="match status" value="1"/>
</dbReference>
<dbReference type="FunCoup" id="G7E8U9">
    <property type="interactions" value="584"/>
</dbReference>
<dbReference type="OMA" id="FKKNDGW"/>
<evidence type="ECO:0000256" key="2">
    <source>
        <dbReference type="ARBA" id="ARBA00020451"/>
    </source>
</evidence>
<proteinExistence type="predicted"/>
<keyword evidence="4" id="KW-0808">Transferase</keyword>
<feature type="region of interest" description="Disordered" evidence="9">
    <location>
        <begin position="32"/>
        <end position="83"/>
    </location>
</feature>
<dbReference type="eggNOG" id="KOG2967">
    <property type="taxonomic scope" value="Eukaryota"/>
</dbReference>
<sequence>MTEPTASTSKIDEPADAPAVVLTKSAQKRLARQAKFAEQREARKEYKKDAKKRKKDAARREREADPDAYAAAKRKPPAEPKEPQELFDCGLIIDCSFDDKMLDKEILSMERQLSHSYSANRNTTRPMHLVLTTLKGRLLDRLESLNDGAYKRWKGVYSTHESLESVWSDSLDAPDQPQTAIEPEDRVTADQTTTEDVFESEAGLSRSAKRLKLSKPYRCPKDRVVYLTADSENVVTALEEGTAYIIGGIVDRNRYKNLCLDVANELGIKHARLPIGEYIDMQTRKVLTVNQVVDIMLKWVLLHDWKEAFEAVIPTRKFLAPEETKRAKKRRRLNPGQEATGLNTTDPSTPLDISDGEEDALDDRASQPVSEQES</sequence>
<dbReference type="GO" id="GO:0000049">
    <property type="term" value="F:tRNA binding"/>
    <property type="evidence" value="ECO:0007669"/>
    <property type="project" value="TreeGrafter"/>
</dbReference>
<keyword evidence="12" id="KW-1185">Reference proteome</keyword>
<evidence type="ECO:0000256" key="6">
    <source>
        <dbReference type="ARBA" id="ARBA00031792"/>
    </source>
</evidence>
<dbReference type="GO" id="GO:0005634">
    <property type="term" value="C:nucleus"/>
    <property type="evidence" value="ECO:0007669"/>
    <property type="project" value="TreeGrafter"/>
</dbReference>
<dbReference type="EMBL" id="BABT02000220">
    <property type="protein sequence ID" value="GAA99567.1"/>
    <property type="molecule type" value="Genomic_DNA"/>
</dbReference>
<feature type="domain" description="SAM-dependent MTase TRM10-type" evidence="10">
    <location>
        <begin position="72"/>
        <end position="320"/>
    </location>
</feature>
<keyword evidence="3" id="KW-0489">Methyltransferase</keyword>
<evidence type="ECO:0000313" key="12">
    <source>
        <dbReference type="Proteomes" id="UP000009131"/>
    </source>
</evidence>
<dbReference type="Gene3D" id="3.40.1280.30">
    <property type="match status" value="1"/>
</dbReference>
<dbReference type="EC" id="2.1.1.221" evidence="1"/>
<dbReference type="InParanoid" id="G7E8U9"/>
<dbReference type="PROSITE" id="PS51675">
    <property type="entry name" value="SAM_MT_TRM10"/>
    <property type="match status" value="1"/>
</dbReference>
<dbReference type="PANTHER" id="PTHR13563">
    <property type="entry name" value="TRNA (GUANINE-9-) METHYLTRANSFERASE"/>
    <property type="match status" value="1"/>
</dbReference>
<evidence type="ECO:0000313" key="11">
    <source>
        <dbReference type="EMBL" id="GAA99567.1"/>
    </source>
</evidence>
<dbReference type="HOGENOM" id="CLU_034384_1_1_1"/>
<gene>
    <name evidence="11" type="primary">Mo06268</name>
    <name evidence="11" type="ORF">E5Q_06268</name>
</gene>
<feature type="region of interest" description="Disordered" evidence="9">
    <location>
        <begin position="324"/>
        <end position="374"/>
    </location>
</feature>
<dbReference type="InterPro" id="IPR038459">
    <property type="entry name" value="MT_TRM10-typ_sf"/>
</dbReference>
<reference evidence="11 12" key="1">
    <citation type="journal article" date="2011" name="J. Gen. Appl. Microbiol.">
        <title>Draft genome sequencing of the enigmatic basidiomycete Mixia osmundae.</title>
        <authorList>
            <person name="Nishida H."/>
            <person name="Nagatsuka Y."/>
            <person name="Sugiyama J."/>
        </authorList>
    </citation>
    <scope>NUCLEOTIDE SEQUENCE [LARGE SCALE GENOMIC DNA]</scope>
    <source>
        <strain evidence="12">CBS 9802 / IAM 14324 / JCM 22182 / KY 12970</strain>
    </source>
</reference>
<evidence type="ECO:0000256" key="5">
    <source>
        <dbReference type="ARBA" id="ARBA00022691"/>
    </source>
</evidence>
<feature type="compositionally biased region" description="Basic and acidic residues" evidence="9">
    <location>
        <begin position="35"/>
        <end position="48"/>
    </location>
</feature>
<comment type="caution">
    <text evidence="11">The sequence shown here is derived from an EMBL/GenBank/DDBJ whole genome shotgun (WGS) entry which is preliminary data.</text>
</comment>
<dbReference type="GO" id="GO:0052905">
    <property type="term" value="F:tRNA (guanosine(9)-N1)-methyltransferase activity"/>
    <property type="evidence" value="ECO:0007669"/>
    <property type="project" value="UniProtKB-EC"/>
</dbReference>
<dbReference type="RefSeq" id="XP_014568791.1">
    <property type="nucleotide sequence ID" value="XM_014713305.1"/>
</dbReference>
<evidence type="ECO:0000256" key="8">
    <source>
        <dbReference type="ARBA" id="ARBA00048434"/>
    </source>
</evidence>
<evidence type="ECO:0000256" key="4">
    <source>
        <dbReference type="ARBA" id="ARBA00022679"/>
    </source>
</evidence>
<dbReference type="InterPro" id="IPR028564">
    <property type="entry name" value="MT_TRM10-typ"/>
</dbReference>
<dbReference type="PANTHER" id="PTHR13563:SF13">
    <property type="entry name" value="TRNA METHYLTRANSFERASE 10 HOMOLOG A"/>
    <property type="match status" value="1"/>
</dbReference>
<evidence type="ECO:0000256" key="1">
    <source>
        <dbReference type="ARBA" id="ARBA00012797"/>
    </source>
</evidence>
<evidence type="ECO:0000256" key="3">
    <source>
        <dbReference type="ARBA" id="ARBA00022603"/>
    </source>
</evidence>
<dbReference type="OrthoDB" id="278300at2759"/>
<dbReference type="Proteomes" id="UP000009131">
    <property type="component" value="Unassembled WGS sequence"/>
</dbReference>
<dbReference type="InterPro" id="IPR007356">
    <property type="entry name" value="tRNA_m1G_MeTrfase_euk"/>
</dbReference>
<accession>G7E8U9</accession>